<dbReference type="Proteomes" id="UP001050691">
    <property type="component" value="Unassembled WGS sequence"/>
</dbReference>
<dbReference type="AlphaFoldDB" id="A0AAV5AKU8"/>
<reference evidence="1" key="1">
    <citation type="submission" date="2021-10" db="EMBL/GenBank/DDBJ databases">
        <title>De novo Genome Assembly of Clathrus columnatus (Basidiomycota, Fungi) Using Illumina and Nanopore Sequence Data.</title>
        <authorList>
            <person name="Ogiso-Tanaka E."/>
            <person name="Itagaki H."/>
            <person name="Hosoya T."/>
            <person name="Hosaka K."/>
        </authorList>
    </citation>
    <scope>NUCLEOTIDE SEQUENCE</scope>
    <source>
        <strain evidence="1">MO-923</strain>
    </source>
</reference>
<accession>A0AAV5AKU8</accession>
<sequence>MSATVGLFVPLVAKPEQSQALSDFIGVGRQIVSEKEPLTKEWFGVKFSETEYAIFDTFADDTGRDAHLSGDVAKALGEHGPNLLSENPQINKVEILTSLVRAESATIDAKLGLYVPLVAKPEQAETVKAFLISAQSIVAEQEPKTLQWYAFRKSETEFGIFDTAASQEGIDAHLNGHVAAKLMANAAALLAEPPVIKNHEILHINIRV</sequence>
<dbReference type="InterPro" id="IPR011008">
    <property type="entry name" value="Dimeric_a/b-barrel"/>
</dbReference>
<protein>
    <recommendedName>
        <fullName evidence="3">Antibiotic biosynthesis monooxygenase</fullName>
    </recommendedName>
</protein>
<name>A0AAV5AKU8_9AGAM</name>
<gene>
    <name evidence="1" type="ORF">Clacol_008375</name>
</gene>
<comment type="caution">
    <text evidence="1">The sequence shown here is derived from an EMBL/GenBank/DDBJ whole genome shotgun (WGS) entry which is preliminary data.</text>
</comment>
<evidence type="ECO:0008006" key="3">
    <source>
        <dbReference type="Google" id="ProtNLM"/>
    </source>
</evidence>
<dbReference type="Gene3D" id="3.30.70.100">
    <property type="match status" value="2"/>
</dbReference>
<dbReference type="EMBL" id="BPWL01000009">
    <property type="protein sequence ID" value="GJJ14118.1"/>
    <property type="molecule type" value="Genomic_DNA"/>
</dbReference>
<keyword evidence="2" id="KW-1185">Reference proteome</keyword>
<dbReference type="SUPFAM" id="SSF54909">
    <property type="entry name" value="Dimeric alpha+beta barrel"/>
    <property type="match status" value="2"/>
</dbReference>
<evidence type="ECO:0000313" key="2">
    <source>
        <dbReference type="Proteomes" id="UP001050691"/>
    </source>
</evidence>
<evidence type="ECO:0000313" key="1">
    <source>
        <dbReference type="EMBL" id="GJJ14118.1"/>
    </source>
</evidence>
<organism evidence="1 2">
    <name type="scientific">Clathrus columnatus</name>
    <dbReference type="NCBI Taxonomy" id="1419009"/>
    <lineage>
        <taxon>Eukaryota</taxon>
        <taxon>Fungi</taxon>
        <taxon>Dikarya</taxon>
        <taxon>Basidiomycota</taxon>
        <taxon>Agaricomycotina</taxon>
        <taxon>Agaricomycetes</taxon>
        <taxon>Phallomycetidae</taxon>
        <taxon>Phallales</taxon>
        <taxon>Clathraceae</taxon>
        <taxon>Clathrus</taxon>
    </lineage>
</organism>
<proteinExistence type="predicted"/>